<proteinExistence type="predicted"/>
<dbReference type="Gene3D" id="1.10.1660.10">
    <property type="match status" value="1"/>
</dbReference>
<organism evidence="2 3">
    <name type="scientific">Gordonia aichiensis NBRC 108223</name>
    <dbReference type="NCBI Taxonomy" id="1220583"/>
    <lineage>
        <taxon>Bacteria</taxon>
        <taxon>Bacillati</taxon>
        <taxon>Actinomycetota</taxon>
        <taxon>Actinomycetes</taxon>
        <taxon>Mycobacteriales</taxon>
        <taxon>Gordoniaceae</taxon>
        <taxon>Gordonia</taxon>
    </lineage>
</organism>
<dbReference type="GO" id="GO:0003677">
    <property type="term" value="F:DNA binding"/>
    <property type="evidence" value="ECO:0007669"/>
    <property type="project" value="InterPro"/>
</dbReference>
<comment type="caution">
    <text evidence="2">The sequence shown here is derived from an EMBL/GenBank/DDBJ whole genome shotgun (WGS) entry which is preliminary data.</text>
</comment>
<dbReference type="NCBIfam" id="TIGR01764">
    <property type="entry name" value="excise"/>
    <property type="match status" value="1"/>
</dbReference>
<dbReference type="OrthoDB" id="4870800at2"/>
<evidence type="ECO:0000313" key="3">
    <source>
        <dbReference type="Proteomes" id="UP000010988"/>
    </source>
</evidence>
<reference evidence="2 3" key="1">
    <citation type="submission" date="2012-12" db="EMBL/GenBank/DDBJ databases">
        <title>Whole genome shotgun sequence of Gordonia aichiensis NBRC 108223.</title>
        <authorList>
            <person name="Isaki-Nakamura S."/>
            <person name="Hosoyama A."/>
            <person name="Tsuchikane K."/>
            <person name="Ando Y."/>
            <person name="Baba S."/>
            <person name="Ohji S."/>
            <person name="Hamada M."/>
            <person name="Tamura T."/>
            <person name="Yamazoe A."/>
            <person name="Yamazaki S."/>
            <person name="Fujita N."/>
        </authorList>
    </citation>
    <scope>NUCLEOTIDE SEQUENCE [LARGE SCALE GENOMIC DNA]</scope>
    <source>
        <strain evidence="2 3">NBRC 108223</strain>
    </source>
</reference>
<keyword evidence="3" id="KW-1185">Reference proteome</keyword>
<dbReference type="Proteomes" id="UP000010988">
    <property type="component" value="Unassembled WGS sequence"/>
</dbReference>
<dbReference type="SUPFAM" id="SSF46955">
    <property type="entry name" value="Putative DNA-binding domain"/>
    <property type="match status" value="1"/>
</dbReference>
<dbReference type="InterPro" id="IPR010093">
    <property type="entry name" value="SinI_DNA-bd"/>
</dbReference>
<sequence length="69" mass="7560">MATTKKPTYVSPSRVAEDLGVDARTVRRWISEGRLTAVRLSARCIRIDTAEVDRFVSQAARNIGPNSAA</sequence>
<gene>
    <name evidence="2" type="ORF">GOACH_35_00020</name>
</gene>
<accession>L7KQ15</accession>
<evidence type="ECO:0000259" key="1">
    <source>
        <dbReference type="Pfam" id="PF12728"/>
    </source>
</evidence>
<dbReference type="Pfam" id="PF12728">
    <property type="entry name" value="HTH_17"/>
    <property type="match status" value="1"/>
</dbReference>
<dbReference type="RefSeq" id="WP_005179734.1">
    <property type="nucleotide sequence ID" value="NZ_BANR01000035.1"/>
</dbReference>
<protein>
    <submittedName>
        <fullName evidence="2">Putative phage excisionase</fullName>
    </submittedName>
</protein>
<dbReference type="InterPro" id="IPR009061">
    <property type="entry name" value="DNA-bd_dom_put_sf"/>
</dbReference>
<dbReference type="InterPro" id="IPR041657">
    <property type="entry name" value="HTH_17"/>
</dbReference>
<evidence type="ECO:0000313" key="2">
    <source>
        <dbReference type="EMBL" id="GAC50950.1"/>
    </source>
</evidence>
<dbReference type="STRING" id="1220583.GOACH_35_00020"/>
<feature type="domain" description="Helix-turn-helix" evidence="1">
    <location>
        <begin position="11"/>
        <end position="58"/>
    </location>
</feature>
<dbReference type="eggNOG" id="ENOG5031WBJ">
    <property type="taxonomic scope" value="Bacteria"/>
</dbReference>
<dbReference type="AlphaFoldDB" id="L7KQ15"/>
<dbReference type="EMBL" id="BANR01000035">
    <property type="protein sequence ID" value="GAC50950.1"/>
    <property type="molecule type" value="Genomic_DNA"/>
</dbReference>
<name>L7KQ15_9ACTN</name>